<dbReference type="EMBL" id="MU007067">
    <property type="protein sequence ID" value="KAF2425765.1"/>
    <property type="molecule type" value="Genomic_DNA"/>
</dbReference>
<feature type="compositionally biased region" description="Polar residues" evidence="1">
    <location>
        <begin position="170"/>
        <end position="184"/>
    </location>
</feature>
<feature type="compositionally biased region" description="Low complexity" evidence="1">
    <location>
        <begin position="241"/>
        <end position="255"/>
    </location>
</feature>
<evidence type="ECO:0000256" key="1">
    <source>
        <dbReference type="SAM" id="MobiDB-lite"/>
    </source>
</evidence>
<protein>
    <submittedName>
        <fullName evidence="2">Uncharacterized protein</fullName>
    </submittedName>
</protein>
<feature type="region of interest" description="Disordered" evidence="1">
    <location>
        <begin position="135"/>
        <end position="205"/>
    </location>
</feature>
<organism evidence="2 3">
    <name type="scientific">Tothia fuscella</name>
    <dbReference type="NCBI Taxonomy" id="1048955"/>
    <lineage>
        <taxon>Eukaryota</taxon>
        <taxon>Fungi</taxon>
        <taxon>Dikarya</taxon>
        <taxon>Ascomycota</taxon>
        <taxon>Pezizomycotina</taxon>
        <taxon>Dothideomycetes</taxon>
        <taxon>Pleosporomycetidae</taxon>
        <taxon>Venturiales</taxon>
        <taxon>Cylindrosympodiaceae</taxon>
        <taxon>Tothia</taxon>
    </lineage>
</organism>
<reference evidence="2" key="1">
    <citation type="journal article" date="2020" name="Stud. Mycol.">
        <title>101 Dothideomycetes genomes: a test case for predicting lifestyles and emergence of pathogens.</title>
        <authorList>
            <person name="Haridas S."/>
            <person name="Albert R."/>
            <person name="Binder M."/>
            <person name="Bloem J."/>
            <person name="Labutti K."/>
            <person name="Salamov A."/>
            <person name="Andreopoulos B."/>
            <person name="Baker S."/>
            <person name="Barry K."/>
            <person name="Bills G."/>
            <person name="Bluhm B."/>
            <person name="Cannon C."/>
            <person name="Castanera R."/>
            <person name="Culley D."/>
            <person name="Daum C."/>
            <person name="Ezra D."/>
            <person name="Gonzalez J."/>
            <person name="Henrissat B."/>
            <person name="Kuo A."/>
            <person name="Liang C."/>
            <person name="Lipzen A."/>
            <person name="Lutzoni F."/>
            <person name="Magnuson J."/>
            <person name="Mondo S."/>
            <person name="Nolan M."/>
            <person name="Ohm R."/>
            <person name="Pangilinan J."/>
            <person name="Park H.-J."/>
            <person name="Ramirez L."/>
            <person name="Alfaro M."/>
            <person name="Sun H."/>
            <person name="Tritt A."/>
            <person name="Yoshinaga Y."/>
            <person name="Zwiers L.-H."/>
            <person name="Turgeon B."/>
            <person name="Goodwin S."/>
            <person name="Spatafora J."/>
            <person name="Crous P."/>
            <person name="Grigoriev I."/>
        </authorList>
    </citation>
    <scope>NUCLEOTIDE SEQUENCE</scope>
    <source>
        <strain evidence="2">CBS 130266</strain>
    </source>
</reference>
<comment type="caution">
    <text evidence="2">The sequence shown here is derived from an EMBL/GenBank/DDBJ whole genome shotgun (WGS) entry which is preliminary data.</text>
</comment>
<proteinExistence type="predicted"/>
<evidence type="ECO:0000313" key="3">
    <source>
        <dbReference type="Proteomes" id="UP000800235"/>
    </source>
</evidence>
<evidence type="ECO:0000313" key="2">
    <source>
        <dbReference type="EMBL" id="KAF2425765.1"/>
    </source>
</evidence>
<keyword evidence="3" id="KW-1185">Reference proteome</keyword>
<dbReference type="Proteomes" id="UP000800235">
    <property type="component" value="Unassembled WGS sequence"/>
</dbReference>
<gene>
    <name evidence="2" type="ORF">EJ08DRAFT_382280</name>
</gene>
<feature type="compositionally biased region" description="Polar residues" evidence="1">
    <location>
        <begin position="343"/>
        <end position="359"/>
    </location>
</feature>
<dbReference type="AlphaFoldDB" id="A0A9P4NKY4"/>
<accession>A0A9P4NKY4</accession>
<sequence length="365" mass="40253">MPTQNGENVPVSKVYTNFYCRLTHINSQYLRWLTDDGTQTLDHLNRWQQEVGFWSSGRNVLEEMESMGVDVEGIRDQLNSLHRAVELVEQHANSVNGNSGSPLAPLAQELNITVTKFCYENGINDYIKQKKQQAAATTTRFAHPSRSHTPPAASRASPGASSSPLDINASHPTTATFQRRSLPTKQDLPLDALPVDTSNLDRSSSRNDSLFATQTAHPKNESPQIKSFHAFVEQPTYPAVSTSPTSSYHYSPTSTAQDTPPPFPRALSPVTPLDNSFSAPRSVADSHHEADATWTNTLPLPGTSPAVTPQLRTLEPPIVSPHHRPLHHGITEPGDYHRHDNYRQSSTVPEPVWVSNQQPSSPPSE</sequence>
<feature type="compositionally biased region" description="Low complexity" evidence="1">
    <location>
        <begin position="150"/>
        <end position="164"/>
    </location>
</feature>
<name>A0A9P4NKY4_9PEZI</name>
<feature type="region of interest" description="Disordered" evidence="1">
    <location>
        <begin position="240"/>
        <end position="365"/>
    </location>
</feature>